<protein>
    <submittedName>
        <fullName evidence="1">Uncharacterized protein</fullName>
    </submittedName>
</protein>
<dbReference type="HOGENOM" id="CLU_3015291_0_0_1"/>
<accession>E3S9I5</accession>
<name>E3S9I5_PYRTT</name>
<evidence type="ECO:0000313" key="1">
    <source>
        <dbReference type="EMBL" id="EFQ85364.1"/>
    </source>
</evidence>
<keyword evidence="2" id="KW-1185">Reference proteome</keyword>
<organism evidence="2">
    <name type="scientific">Pyrenophora teres f. teres (strain 0-1)</name>
    <name type="common">Barley net blotch fungus</name>
    <name type="synonym">Drechslera teres f. teres</name>
    <dbReference type="NCBI Taxonomy" id="861557"/>
    <lineage>
        <taxon>Eukaryota</taxon>
        <taxon>Fungi</taxon>
        <taxon>Dikarya</taxon>
        <taxon>Ascomycota</taxon>
        <taxon>Pezizomycotina</taxon>
        <taxon>Dothideomycetes</taxon>
        <taxon>Pleosporomycetidae</taxon>
        <taxon>Pleosporales</taxon>
        <taxon>Pleosporineae</taxon>
        <taxon>Pleosporaceae</taxon>
        <taxon>Pyrenophora</taxon>
    </lineage>
</organism>
<dbReference type="AlphaFoldDB" id="E3S9I5"/>
<gene>
    <name evidence="1" type="ORF">PTT_19716</name>
</gene>
<reference evidence="1 2" key="1">
    <citation type="journal article" date="2010" name="Genome Biol.">
        <title>A first genome assembly of the barley fungal pathogen Pyrenophora teres f. teres.</title>
        <authorList>
            <person name="Ellwood S.R."/>
            <person name="Liu Z."/>
            <person name="Syme R.A."/>
            <person name="Lai Z."/>
            <person name="Hane J.K."/>
            <person name="Keiper F."/>
            <person name="Moffat C.S."/>
            <person name="Oliver R.P."/>
            <person name="Friesen T.L."/>
        </authorList>
    </citation>
    <scope>NUCLEOTIDE SEQUENCE [LARGE SCALE GENOMIC DNA]</scope>
    <source>
        <strain evidence="1 2">0-1</strain>
    </source>
</reference>
<sequence length="56" mass="6350">MPCRPGVLASHFWRRHIRSRRAVSTSVAVSARGPLYTISLAKSSILHSHEKIQQLR</sequence>
<proteinExistence type="predicted"/>
<dbReference type="KEGG" id="pte:PTT_19716"/>
<dbReference type="EMBL" id="GL537928">
    <property type="protein sequence ID" value="EFQ85364.1"/>
    <property type="molecule type" value="Genomic_DNA"/>
</dbReference>
<dbReference type="Proteomes" id="UP000001067">
    <property type="component" value="Unassembled WGS sequence"/>
</dbReference>
<evidence type="ECO:0000313" key="2">
    <source>
        <dbReference type="Proteomes" id="UP000001067"/>
    </source>
</evidence>